<keyword evidence="1" id="KW-0805">Transcription regulation</keyword>
<dbReference type="InterPro" id="IPR003035">
    <property type="entry name" value="RWP-RK_dom"/>
</dbReference>
<organism evidence="8 9">
    <name type="scientific">Taxus chinensis</name>
    <name type="common">Chinese yew</name>
    <name type="synonym">Taxus wallichiana var. chinensis</name>
    <dbReference type="NCBI Taxonomy" id="29808"/>
    <lineage>
        <taxon>Eukaryota</taxon>
        <taxon>Viridiplantae</taxon>
        <taxon>Streptophyta</taxon>
        <taxon>Embryophyta</taxon>
        <taxon>Tracheophyta</taxon>
        <taxon>Spermatophyta</taxon>
        <taxon>Pinopsida</taxon>
        <taxon>Pinidae</taxon>
        <taxon>Conifers II</taxon>
        <taxon>Cupressales</taxon>
        <taxon>Taxaceae</taxon>
        <taxon>Taxus</taxon>
    </lineage>
</organism>
<dbReference type="Pfam" id="PF00564">
    <property type="entry name" value="PB1"/>
    <property type="match status" value="1"/>
</dbReference>
<evidence type="ECO:0000313" key="9">
    <source>
        <dbReference type="Proteomes" id="UP000824469"/>
    </source>
</evidence>
<dbReference type="InterPro" id="IPR053793">
    <property type="entry name" value="PB1-like"/>
</dbReference>
<dbReference type="SMART" id="SM00666">
    <property type="entry name" value="PB1"/>
    <property type="match status" value="1"/>
</dbReference>
<dbReference type="AlphaFoldDB" id="A0AA38G2Z5"/>
<protein>
    <submittedName>
        <fullName evidence="8">Uncharacterized protein</fullName>
    </submittedName>
</protein>
<keyword evidence="2" id="KW-0238">DNA-binding</keyword>
<feature type="compositionally biased region" description="Basic and acidic residues" evidence="5">
    <location>
        <begin position="198"/>
        <end position="210"/>
    </location>
</feature>
<dbReference type="Proteomes" id="UP000824469">
    <property type="component" value="Unassembled WGS sequence"/>
</dbReference>
<dbReference type="GO" id="GO:0003700">
    <property type="term" value="F:DNA-binding transcription factor activity"/>
    <property type="evidence" value="ECO:0007669"/>
    <property type="project" value="InterPro"/>
</dbReference>
<dbReference type="Gene3D" id="3.10.20.90">
    <property type="entry name" value="Phosphatidylinositol 3-kinase Catalytic Subunit, Chain A, domain 1"/>
    <property type="match status" value="1"/>
</dbReference>
<keyword evidence="9" id="KW-1185">Reference proteome</keyword>
<accession>A0AA38G2Z5</accession>
<gene>
    <name evidence="8" type="ORF">KI387_023628</name>
</gene>
<dbReference type="Pfam" id="PF22922">
    <property type="entry name" value="GAF_NLP"/>
    <property type="match status" value="2"/>
</dbReference>
<evidence type="ECO:0000259" key="6">
    <source>
        <dbReference type="PROSITE" id="PS51519"/>
    </source>
</evidence>
<feature type="domain" description="RWP-RK" evidence="6">
    <location>
        <begin position="741"/>
        <end position="823"/>
    </location>
</feature>
<dbReference type="InterPro" id="IPR034891">
    <property type="entry name" value="PB1_NLP"/>
</dbReference>
<evidence type="ECO:0000313" key="8">
    <source>
        <dbReference type="EMBL" id="KAH9315001.1"/>
    </source>
</evidence>
<dbReference type="CDD" id="cd06407">
    <property type="entry name" value="PB1_NLP"/>
    <property type="match status" value="1"/>
</dbReference>
<keyword evidence="4" id="KW-0539">Nucleus</keyword>
<dbReference type="GO" id="GO:0003677">
    <property type="term" value="F:DNA binding"/>
    <property type="evidence" value="ECO:0007669"/>
    <property type="project" value="UniProtKB-KW"/>
</dbReference>
<dbReference type="SUPFAM" id="SSF54277">
    <property type="entry name" value="CAD &amp; PB1 domains"/>
    <property type="match status" value="1"/>
</dbReference>
<feature type="domain" description="PB1" evidence="7">
    <location>
        <begin position="1146"/>
        <end position="1228"/>
    </location>
</feature>
<dbReference type="PANTHER" id="PTHR32002:SF41">
    <property type="entry name" value="PROTEIN NLP8"/>
    <property type="match status" value="1"/>
</dbReference>
<feature type="region of interest" description="Disordered" evidence="5">
    <location>
        <begin position="133"/>
        <end position="159"/>
    </location>
</feature>
<sequence length="1244" mass="138098">MQHERHSPPKQQHEPHQFHYPPSLYPEAELLVVTPSPMPEAELLVVTPSPLGSGAQDDPHLMSEIMDLDSLIDPLPESCWLRSDSGSFSYANFSSFAASPDSSASVFSACSPLVQLNAQCCSQSSTTVVRSDSAAVAGREYPQTESSRDDDTRQQQQQSAMCTIFPCHSSGFSPSIANFPVGLSQSVLPDDILIKPPSSEDSRNSSERPPVENPATVEMAYSSSTLLKQFDDMYNSRSSGSLSPSSSLEQRLFRELSSGCYDARFEESPLFDLVTAGEQQKQQEDIEKGNYQGLLLNRLSNLRTETRNNMLFQTIPVSLAQRLIKALSYLKDLCGENILAQAWIPVRQGNKYVLTTREQPCVVDHGMTGYREVSTTYTFAAEKAPGTFPGLPGRVFLRRMPEWTPNVQFYSSSEYLRVNHARKYNVRGSIAVPVFEPDGQSCIAVVELVTTAEKFSFKSEIDNLSKVFQGVNLKCDKEGWDHSKPEHQRHSEYSEIALAEILEVLTAVCQTHKLPLAQTWIPCRHCNLQIDEDMDGNSSGTRNGNLGQTFLSLEDRACYVNDPVMQGYRDACSEYHLETGQGVPGKAFESNQPYFSNDVKIFNIMEFPLVHHARMFALNAAVGVRLRNTHTGNDDYVLEFFLPTNCKDISEQQILLNSLSITMQRVCRSLRIVRDDELNEDGSKGQEYRQNCKNLPSVSNMLRNYEPAQISFPGSQIGQDKCLREGAADQDLYQQKDYTFSKKKLEKRRGTAEKTISLHVLQQYFSGSLKDAARCIGVCPTTLKRICRQHGIARWPSRKINKVNRSLKKLQGVIDSVHGSDGALKFNAITSDIMTTASMVQGLQACTSIPSSQGSWPVSWPSAQEFVRRQAVPVGTTAPVMETTSPQKKEILKNVPLTGFSTGLETSLTVKATLRVQGGTDIHIQSFLNDGSVSSRKDELLARHYRESAQQGSAANMKGEIELSRNSDKNAHSAGFAQYKVVRTASSVDAPFSESRHRVTSTSDTSDELTSVCFSRETQQTAFKQSFTDGIMEKQLQIGNQFRVGKHDHVDLKEREKHLNLQDADHHVTSRSSNFFDMTNDTGPRFYAIDDEVSGQERILPSFSAISNSSAGSGSLLLHGSDASSPTESIGDVAAKEIHIKDESLRTTVKATYKEDTVRFKLPLTSGYSELCKEVAKRFKLAVGIFQLKYLDDDNEWVILACDADLLECIDVMNFSGGHAIKLLVRDLVFFPGSSSGSCGGMLR</sequence>
<evidence type="ECO:0000256" key="3">
    <source>
        <dbReference type="ARBA" id="ARBA00023163"/>
    </source>
</evidence>
<dbReference type="InterPro" id="IPR000270">
    <property type="entry name" value="PB1_dom"/>
</dbReference>
<evidence type="ECO:0000259" key="7">
    <source>
        <dbReference type="PROSITE" id="PS51745"/>
    </source>
</evidence>
<evidence type="ECO:0000256" key="4">
    <source>
        <dbReference type="ARBA" id="ARBA00023242"/>
    </source>
</evidence>
<dbReference type="InterPro" id="IPR045012">
    <property type="entry name" value="NLP"/>
</dbReference>
<dbReference type="InterPro" id="IPR055081">
    <property type="entry name" value="NLP1-9_GAF"/>
</dbReference>
<comment type="caution">
    <text evidence="8">The sequence shown here is derived from an EMBL/GenBank/DDBJ whole genome shotgun (WGS) entry which is preliminary data.</text>
</comment>
<dbReference type="OMA" id="FLHACMG"/>
<dbReference type="PANTHER" id="PTHR32002">
    <property type="entry name" value="PROTEIN NLP8"/>
    <property type="match status" value="1"/>
</dbReference>
<dbReference type="PROSITE" id="PS51519">
    <property type="entry name" value="RWP_RK"/>
    <property type="match status" value="1"/>
</dbReference>
<feature type="region of interest" description="Disordered" evidence="5">
    <location>
        <begin position="192"/>
        <end position="216"/>
    </location>
</feature>
<feature type="region of interest" description="Disordered" evidence="5">
    <location>
        <begin position="1"/>
        <end position="22"/>
    </location>
</feature>
<evidence type="ECO:0000256" key="1">
    <source>
        <dbReference type="ARBA" id="ARBA00023015"/>
    </source>
</evidence>
<dbReference type="EMBL" id="JAHRHJ020000005">
    <property type="protein sequence ID" value="KAH9315001.1"/>
    <property type="molecule type" value="Genomic_DNA"/>
</dbReference>
<reference evidence="8 9" key="1">
    <citation type="journal article" date="2021" name="Nat. Plants">
        <title>The Taxus genome provides insights into paclitaxel biosynthesis.</title>
        <authorList>
            <person name="Xiong X."/>
            <person name="Gou J."/>
            <person name="Liao Q."/>
            <person name="Li Y."/>
            <person name="Zhou Q."/>
            <person name="Bi G."/>
            <person name="Li C."/>
            <person name="Du R."/>
            <person name="Wang X."/>
            <person name="Sun T."/>
            <person name="Guo L."/>
            <person name="Liang H."/>
            <person name="Lu P."/>
            <person name="Wu Y."/>
            <person name="Zhang Z."/>
            <person name="Ro D.K."/>
            <person name="Shang Y."/>
            <person name="Huang S."/>
            <person name="Yan J."/>
        </authorList>
    </citation>
    <scope>NUCLEOTIDE SEQUENCE [LARGE SCALE GENOMIC DNA]</scope>
    <source>
        <strain evidence="8">Ta-2019</strain>
    </source>
</reference>
<feature type="compositionally biased region" description="Basic and acidic residues" evidence="5">
    <location>
        <begin position="1"/>
        <end position="17"/>
    </location>
</feature>
<dbReference type="PROSITE" id="PS51745">
    <property type="entry name" value="PB1"/>
    <property type="match status" value="1"/>
</dbReference>
<name>A0AA38G2Z5_TAXCH</name>
<evidence type="ECO:0000256" key="5">
    <source>
        <dbReference type="SAM" id="MobiDB-lite"/>
    </source>
</evidence>
<proteinExistence type="predicted"/>
<dbReference type="Pfam" id="PF02042">
    <property type="entry name" value="RWP-RK"/>
    <property type="match status" value="1"/>
</dbReference>
<evidence type="ECO:0000256" key="2">
    <source>
        <dbReference type="ARBA" id="ARBA00023125"/>
    </source>
</evidence>
<keyword evidence="3" id="KW-0804">Transcription</keyword>